<feature type="compositionally biased region" description="Acidic residues" evidence="1">
    <location>
        <begin position="50"/>
        <end position="64"/>
    </location>
</feature>
<feature type="non-terminal residue" evidence="2">
    <location>
        <position position="80"/>
    </location>
</feature>
<dbReference type="AlphaFoldDB" id="A0AA38GTJ6"/>
<accession>A0AA38GTJ6</accession>
<evidence type="ECO:0000313" key="3">
    <source>
        <dbReference type="Proteomes" id="UP000824469"/>
    </source>
</evidence>
<protein>
    <submittedName>
        <fullName evidence="2">Uncharacterized protein</fullName>
    </submittedName>
</protein>
<comment type="caution">
    <text evidence="2">The sequence shown here is derived from an EMBL/GenBank/DDBJ whole genome shotgun (WGS) entry which is preliminary data.</text>
</comment>
<gene>
    <name evidence="2" type="ORF">KI387_000879</name>
</gene>
<organism evidence="2 3">
    <name type="scientific">Taxus chinensis</name>
    <name type="common">Chinese yew</name>
    <name type="synonym">Taxus wallichiana var. chinensis</name>
    <dbReference type="NCBI Taxonomy" id="29808"/>
    <lineage>
        <taxon>Eukaryota</taxon>
        <taxon>Viridiplantae</taxon>
        <taxon>Streptophyta</taxon>
        <taxon>Embryophyta</taxon>
        <taxon>Tracheophyta</taxon>
        <taxon>Spermatophyta</taxon>
        <taxon>Pinopsida</taxon>
        <taxon>Pinidae</taxon>
        <taxon>Conifers II</taxon>
        <taxon>Cupressales</taxon>
        <taxon>Taxaceae</taxon>
        <taxon>Taxus</taxon>
    </lineage>
</organism>
<keyword evidence="3" id="KW-1185">Reference proteome</keyword>
<reference evidence="2 3" key="1">
    <citation type="journal article" date="2021" name="Nat. Plants">
        <title>The Taxus genome provides insights into paclitaxel biosynthesis.</title>
        <authorList>
            <person name="Xiong X."/>
            <person name="Gou J."/>
            <person name="Liao Q."/>
            <person name="Li Y."/>
            <person name="Zhou Q."/>
            <person name="Bi G."/>
            <person name="Li C."/>
            <person name="Du R."/>
            <person name="Wang X."/>
            <person name="Sun T."/>
            <person name="Guo L."/>
            <person name="Liang H."/>
            <person name="Lu P."/>
            <person name="Wu Y."/>
            <person name="Zhang Z."/>
            <person name="Ro D.K."/>
            <person name="Shang Y."/>
            <person name="Huang S."/>
            <person name="Yan J."/>
        </authorList>
    </citation>
    <scope>NUCLEOTIDE SEQUENCE [LARGE SCALE GENOMIC DNA]</scope>
    <source>
        <strain evidence="2">Ta-2019</strain>
    </source>
</reference>
<evidence type="ECO:0000256" key="1">
    <source>
        <dbReference type="SAM" id="MobiDB-lite"/>
    </source>
</evidence>
<dbReference type="EMBL" id="JAHRHJ020000001">
    <property type="protein sequence ID" value="KAH9328771.1"/>
    <property type="molecule type" value="Genomic_DNA"/>
</dbReference>
<feature type="compositionally biased region" description="Basic and acidic residues" evidence="1">
    <location>
        <begin position="71"/>
        <end position="80"/>
    </location>
</feature>
<dbReference type="Proteomes" id="UP000824469">
    <property type="component" value="Unassembled WGS sequence"/>
</dbReference>
<sequence>MWNVFPDEIGLNNSFELALVNLDINESVQELVTFDDGIGDLSEGSSATPENEDLGLEGLEEEGDYGGSGGKLDHFDYDYE</sequence>
<proteinExistence type="predicted"/>
<evidence type="ECO:0000313" key="2">
    <source>
        <dbReference type="EMBL" id="KAH9328771.1"/>
    </source>
</evidence>
<name>A0AA38GTJ6_TAXCH</name>
<feature type="region of interest" description="Disordered" evidence="1">
    <location>
        <begin position="38"/>
        <end position="80"/>
    </location>
</feature>